<comment type="similarity">
    <text evidence="2">Belongs to the PqiA family.</text>
</comment>
<protein>
    <submittedName>
        <fullName evidence="9">Membrane integrity-associated transporter subunit PqiA</fullName>
    </submittedName>
</protein>
<evidence type="ECO:0000256" key="8">
    <source>
        <dbReference type="SAM" id="Phobius"/>
    </source>
</evidence>
<dbReference type="InterPro" id="IPR051800">
    <property type="entry name" value="PqiA-PqiB_transport"/>
</dbReference>
<name>A0ABV6C759_9GAMM</name>
<feature type="transmembrane region" description="Helical" evidence="8">
    <location>
        <begin position="57"/>
        <end position="79"/>
    </location>
</feature>
<evidence type="ECO:0000256" key="7">
    <source>
        <dbReference type="ARBA" id="ARBA00023136"/>
    </source>
</evidence>
<dbReference type="NCBIfam" id="TIGR00155">
    <property type="entry name" value="pqiA_fam"/>
    <property type="match status" value="1"/>
</dbReference>
<evidence type="ECO:0000256" key="6">
    <source>
        <dbReference type="ARBA" id="ARBA00022989"/>
    </source>
</evidence>
<keyword evidence="5 8" id="KW-0812">Transmembrane</keyword>
<dbReference type="PANTHER" id="PTHR30462">
    <property type="entry name" value="INTERMEMBRANE TRANSPORT PROTEIN PQIB-RELATED"/>
    <property type="match status" value="1"/>
</dbReference>
<feature type="transmembrane region" description="Helical" evidence="8">
    <location>
        <begin position="378"/>
        <end position="400"/>
    </location>
</feature>
<dbReference type="PANTHER" id="PTHR30462:SF3">
    <property type="entry name" value="INTERMEMBRANE TRANSPORT PROTEIN PQIA"/>
    <property type="match status" value="1"/>
</dbReference>
<feature type="transmembrane region" description="Helical" evidence="8">
    <location>
        <begin position="350"/>
        <end position="372"/>
    </location>
</feature>
<dbReference type="InterPro" id="IPR007498">
    <property type="entry name" value="PqiA-like"/>
</dbReference>
<dbReference type="InterPro" id="IPR005219">
    <property type="entry name" value="PqiA-like_proteobact"/>
</dbReference>
<evidence type="ECO:0000313" key="9">
    <source>
        <dbReference type="EMBL" id="MFC0178806.1"/>
    </source>
</evidence>
<keyword evidence="7 8" id="KW-0472">Membrane</keyword>
<sequence>MAKLLPKSKHQALCPHCDLVVDMPSLNANQKAQCPRCETTLSTLWSEPFKRASTYSLAALFMLVLSNLFSFVTLNVAGLSSDISLVSILDIMVEQRYDLLAFLFMVFVQILPAFCMFALFCISSRANLPKAVKIFLVRWLIRLKHWCMVEIFLVGVLVSFVKLISYGQVGVGPSFIAFCAYCVLHVRAFQYADKKWLWDLVESQPKIRLLEPGKTGISQGVKSCGCCGAILENASIECPRCYAHSFVRKPQSIQITMALLIGSIVLYLPANLLPIMNTSAFGNSIDSTIMAGVILLINEGALPIALIIFIASVLVPSLKMIAIAWLCWCTKTKKVLNGHRMMQVYEVVEFVGRWSMVDVFVIAVLVGLVSFGNLMAVFPARGVIFFAFVVIVTMIASQFFDPRLMWDRLEKNKRAKVN</sequence>
<evidence type="ECO:0000313" key="10">
    <source>
        <dbReference type="Proteomes" id="UP001589758"/>
    </source>
</evidence>
<gene>
    <name evidence="9" type="primary">pqiA</name>
    <name evidence="9" type="ORF">ACFFIT_01625</name>
</gene>
<reference evidence="9 10" key="1">
    <citation type="submission" date="2024-09" db="EMBL/GenBank/DDBJ databases">
        <authorList>
            <person name="Sun Q."/>
            <person name="Mori K."/>
        </authorList>
    </citation>
    <scope>NUCLEOTIDE SEQUENCE [LARGE SCALE GENOMIC DNA]</scope>
    <source>
        <strain evidence="9 10">CCM 8545</strain>
    </source>
</reference>
<dbReference type="RefSeq" id="WP_385875906.1">
    <property type="nucleotide sequence ID" value="NZ_JBHLXE010000016.1"/>
</dbReference>
<feature type="transmembrane region" description="Helical" evidence="8">
    <location>
        <begin position="99"/>
        <end position="122"/>
    </location>
</feature>
<evidence type="ECO:0000256" key="3">
    <source>
        <dbReference type="ARBA" id="ARBA00022475"/>
    </source>
</evidence>
<feature type="transmembrane region" description="Helical" evidence="8">
    <location>
        <begin position="304"/>
        <end position="329"/>
    </location>
</feature>
<organism evidence="9 10">
    <name type="scientific">Thorsellia kenyensis</name>
    <dbReference type="NCBI Taxonomy" id="1549888"/>
    <lineage>
        <taxon>Bacteria</taxon>
        <taxon>Pseudomonadati</taxon>
        <taxon>Pseudomonadota</taxon>
        <taxon>Gammaproteobacteria</taxon>
        <taxon>Enterobacterales</taxon>
        <taxon>Thorselliaceae</taxon>
        <taxon>Thorsellia</taxon>
    </lineage>
</organism>
<dbReference type="Proteomes" id="UP001589758">
    <property type="component" value="Unassembled WGS sequence"/>
</dbReference>
<keyword evidence="10" id="KW-1185">Reference proteome</keyword>
<evidence type="ECO:0000256" key="2">
    <source>
        <dbReference type="ARBA" id="ARBA00007555"/>
    </source>
</evidence>
<feature type="transmembrane region" description="Helical" evidence="8">
    <location>
        <begin position="170"/>
        <end position="189"/>
    </location>
</feature>
<keyword evidence="6 8" id="KW-1133">Transmembrane helix</keyword>
<keyword evidence="3" id="KW-1003">Cell membrane</keyword>
<evidence type="ECO:0000256" key="1">
    <source>
        <dbReference type="ARBA" id="ARBA00004429"/>
    </source>
</evidence>
<feature type="transmembrane region" description="Helical" evidence="8">
    <location>
        <begin position="255"/>
        <end position="276"/>
    </location>
</feature>
<comment type="subcellular location">
    <subcellularLocation>
        <location evidence="1">Cell inner membrane</location>
        <topology evidence="1">Multi-pass membrane protein</topology>
    </subcellularLocation>
</comment>
<accession>A0ABV6C759</accession>
<dbReference type="NCBIfam" id="NF011683">
    <property type="entry name" value="PRK15103.1"/>
    <property type="match status" value="1"/>
</dbReference>
<dbReference type="EMBL" id="JBHLXE010000016">
    <property type="protein sequence ID" value="MFC0178806.1"/>
    <property type="molecule type" value="Genomic_DNA"/>
</dbReference>
<feature type="transmembrane region" description="Helical" evidence="8">
    <location>
        <begin position="143"/>
        <end position="164"/>
    </location>
</feature>
<keyword evidence="4" id="KW-0997">Cell inner membrane</keyword>
<dbReference type="Pfam" id="PF04403">
    <property type="entry name" value="PqiA"/>
    <property type="match status" value="2"/>
</dbReference>
<evidence type="ECO:0000256" key="5">
    <source>
        <dbReference type="ARBA" id="ARBA00022692"/>
    </source>
</evidence>
<evidence type="ECO:0000256" key="4">
    <source>
        <dbReference type="ARBA" id="ARBA00022519"/>
    </source>
</evidence>
<proteinExistence type="inferred from homology"/>
<comment type="caution">
    <text evidence="9">The sequence shown here is derived from an EMBL/GenBank/DDBJ whole genome shotgun (WGS) entry which is preliminary data.</text>
</comment>